<sequence>MRNTLAGMSRERWVRFTILTLCVVLAGAVGLRRAWTDATVRPPSPRPVCQLIRPAVFDILVPGHGALEAQGEQGSTPGTRSNTCSALSVSPTGELRASLWVALIRLGRHDGEGPRCVGREGPLHMPIVNRVNHPAKLGDAAAYVVSDTADTDRQVHLSVCFGTYLVYVQYAAREVGEGALVDAATAVGQEVLAWL</sequence>
<name>A0ABW2ZY00_9ACTN</name>
<dbReference type="Proteomes" id="UP001597053">
    <property type="component" value="Unassembled WGS sequence"/>
</dbReference>
<evidence type="ECO:0000313" key="1">
    <source>
        <dbReference type="EMBL" id="MFD0783528.1"/>
    </source>
</evidence>
<comment type="caution">
    <text evidence="1">The sequence shown here is derived from an EMBL/GenBank/DDBJ whole genome shotgun (WGS) entry which is preliminary data.</text>
</comment>
<dbReference type="EMBL" id="JBHTHM010000166">
    <property type="protein sequence ID" value="MFD0783528.1"/>
    <property type="molecule type" value="Genomic_DNA"/>
</dbReference>
<evidence type="ECO:0000313" key="2">
    <source>
        <dbReference type="Proteomes" id="UP001597053"/>
    </source>
</evidence>
<protein>
    <recommendedName>
        <fullName evidence="3">DUF3558 domain-containing protein</fullName>
    </recommendedName>
</protein>
<proteinExistence type="predicted"/>
<keyword evidence="2" id="KW-1185">Reference proteome</keyword>
<gene>
    <name evidence="1" type="ORF">ACFQZ8_06320</name>
</gene>
<organism evidence="1 2">
    <name type="scientific">Micromonospora azadirachtae</name>
    <dbReference type="NCBI Taxonomy" id="1970735"/>
    <lineage>
        <taxon>Bacteria</taxon>
        <taxon>Bacillati</taxon>
        <taxon>Actinomycetota</taxon>
        <taxon>Actinomycetes</taxon>
        <taxon>Micromonosporales</taxon>
        <taxon>Micromonosporaceae</taxon>
        <taxon>Micromonospora</taxon>
    </lineage>
</organism>
<accession>A0ABW2ZY00</accession>
<evidence type="ECO:0008006" key="3">
    <source>
        <dbReference type="Google" id="ProtNLM"/>
    </source>
</evidence>
<reference evidence="2" key="1">
    <citation type="journal article" date="2019" name="Int. J. Syst. Evol. Microbiol.">
        <title>The Global Catalogue of Microorganisms (GCM) 10K type strain sequencing project: providing services to taxonomists for standard genome sequencing and annotation.</title>
        <authorList>
            <consortium name="The Broad Institute Genomics Platform"/>
            <consortium name="The Broad Institute Genome Sequencing Center for Infectious Disease"/>
            <person name="Wu L."/>
            <person name="Ma J."/>
        </authorList>
    </citation>
    <scope>NUCLEOTIDE SEQUENCE [LARGE SCALE GENOMIC DNA]</scope>
    <source>
        <strain evidence="2">JCM 32148</strain>
    </source>
</reference>